<evidence type="ECO:0000259" key="1">
    <source>
        <dbReference type="Pfam" id="PF08241"/>
    </source>
</evidence>
<evidence type="ECO:0000313" key="2">
    <source>
        <dbReference type="EMBL" id="MFD2207941.1"/>
    </source>
</evidence>
<dbReference type="EMBL" id="JBHUII010000013">
    <property type="protein sequence ID" value="MFD2207941.1"/>
    <property type="molecule type" value="Genomic_DNA"/>
</dbReference>
<organism evidence="2 3">
    <name type="scientific">Kiloniella antarctica</name>
    <dbReference type="NCBI Taxonomy" id="1550907"/>
    <lineage>
        <taxon>Bacteria</taxon>
        <taxon>Pseudomonadati</taxon>
        <taxon>Pseudomonadota</taxon>
        <taxon>Alphaproteobacteria</taxon>
        <taxon>Rhodospirillales</taxon>
        <taxon>Kiloniellaceae</taxon>
        <taxon>Kiloniella</taxon>
    </lineage>
</organism>
<dbReference type="GO" id="GO:0032259">
    <property type="term" value="P:methylation"/>
    <property type="evidence" value="ECO:0007669"/>
    <property type="project" value="UniProtKB-KW"/>
</dbReference>
<dbReference type="Gene3D" id="3.40.50.150">
    <property type="entry name" value="Vaccinia Virus protein VP39"/>
    <property type="match status" value="1"/>
</dbReference>
<keyword evidence="3" id="KW-1185">Reference proteome</keyword>
<dbReference type="Pfam" id="PF08241">
    <property type="entry name" value="Methyltransf_11"/>
    <property type="match status" value="1"/>
</dbReference>
<protein>
    <submittedName>
        <fullName evidence="2">Class I SAM-dependent methyltransferase</fullName>
        <ecNumber evidence="2">2.1.1.-</ecNumber>
    </submittedName>
</protein>
<evidence type="ECO:0000313" key="3">
    <source>
        <dbReference type="Proteomes" id="UP001597294"/>
    </source>
</evidence>
<keyword evidence="2" id="KW-0808">Transferase</keyword>
<dbReference type="PANTHER" id="PTHR43591">
    <property type="entry name" value="METHYLTRANSFERASE"/>
    <property type="match status" value="1"/>
</dbReference>
<gene>
    <name evidence="2" type="ORF">ACFSKO_20180</name>
</gene>
<proteinExistence type="predicted"/>
<keyword evidence="2" id="KW-0489">Methyltransferase</keyword>
<name>A0ABW5BR03_9PROT</name>
<accession>A0ABW5BR03</accession>
<feature type="domain" description="Methyltransferase type 11" evidence="1">
    <location>
        <begin position="63"/>
        <end position="146"/>
    </location>
</feature>
<dbReference type="InterPro" id="IPR029063">
    <property type="entry name" value="SAM-dependent_MTases_sf"/>
</dbReference>
<dbReference type="Proteomes" id="UP001597294">
    <property type="component" value="Unassembled WGS sequence"/>
</dbReference>
<dbReference type="SUPFAM" id="SSF53335">
    <property type="entry name" value="S-adenosyl-L-methionine-dependent methyltransferases"/>
    <property type="match status" value="1"/>
</dbReference>
<dbReference type="GO" id="GO:0008168">
    <property type="term" value="F:methyltransferase activity"/>
    <property type="evidence" value="ECO:0007669"/>
    <property type="project" value="UniProtKB-KW"/>
</dbReference>
<sequence length="311" mass="35395">MTYKDIHQHHIEHWENSAADESRAEIQKSWFRDDTVDVWRNTRMYDSVDCFNHRPELSFLTVGDGRFGLDAIRISQKGFNNVTATDISDALLSQAKEKGLISKYLIENAESLSLPDDSYDVVFCKESYHHFPRAPLALYEMLRVCKLATILIEPRDIDIGTICMSFTKTLRHLLSIMRFKLFPSWQKTPTNTELYSDGAKADYETSGNYIYSLSPREVEKIALGSNMPAVAFKGIGDFYIKGGEFAELDSAIGKAIMTKIDSQEKAFRAGSRATAMLASIIFKVMPDEETCMRLEAEGYYVKKLPRNPYIT</sequence>
<reference evidence="3" key="1">
    <citation type="journal article" date="2019" name="Int. J. Syst. Evol. Microbiol.">
        <title>The Global Catalogue of Microorganisms (GCM) 10K type strain sequencing project: providing services to taxonomists for standard genome sequencing and annotation.</title>
        <authorList>
            <consortium name="The Broad Institute Genomics Platform"/>
            <consortium name="The Broad Institute Genome Sequencing Center for Infectious Disease"/>
            <person name="Wu L."/>
            <person name="Ma J."/>
        </authorList>
    </citation>
    <scope>NUCLEOTIDE SEQUENCE [LARGE SCALE GENOMIC DNA]</scope>
    <source>
        <strain evidence="3">CGMCC 4.7192</strain>
    </source>
</reference>
<dbReference type="EC" id="2.1.1.-" evidence="2"/>
<comment type="caution">
    <text evidence="2">The sequence shown here is derived from an EMBL/GenBank/DDBJ whole genome shotgun (WGS) entry which is preliminary data.</text>
</comment>
<dbReference type="RefSeq" id="WP_380255079.1">
    <property type="nucleotide sequence ID" value="NZ_JBHUII010000013.1"/>
</dbReference>
<dbReference type="InterPro" id="IPR013216">
    <property type="entry name" value="Methyltransf_11"/>
</dbReference>
<dbReference type="CDD" id="cd02440">
    <property type="entry name" value="AdoMet_MTases"/>
    <property type="match status" value="1"/>
</dbReference>